<evidence type="ECO:0000256" key="6">
    <source>
        <dbReference type="RuleBase" id="RU003836"/>
    </source>
</evidence>
<feature type="binding site" evidence="4">
    <location>
        <begin position="139"/>
        <end position="140"/>
    </location>
    <ligand>
        <name>S-methyl-5'-thioadenosine</name>
        <dbReference type="ChEBI" id="CHEBI:17509"/>
    </ligand>
</feature>
<dbReference type="Pfam" id="PF17284">
    <property type="entry name" value="Spermine_synt_N"/>
    <property type="match status" value="1"/>
</dbReference>
<name>A0ABS4JXW2_9FIRM</name>
<evidence type="ECO:0000259" key="8">
    <source>
        <dbReference type="PROSITE" id="PS51006"/>
    </source>
</evidence>
<dbReference type="InterPro" id="IPR030373">
    <property type="entry name" value="PABS_CS"/>
</dbReference>
<dbReference type="NCBIfam" id="NF002010">
    <property type="entry name" value="PRK00811.1"/>
    <property type="match status" value="1"/>
</dbReference>
<proteinExistence type="inferred from homology"/>
<evidence type="ECO:0000256" key="2">
    <source>
        <dbReference type="ARBA" id="ARBA00022679"/>
    </source>
</evidence>
<dbReference type="InterPro" id="IPR001045">
    <property type="entry name" value="Spermi_synthase"/>
</dbReference>
<evidence type="ECO:0000256" key="3">
    <source>
        <dbReference type="ARBA" id="ARBA00023115"/>
    </source>
</evidence>
<feature type="binding site" evidence="4">
    <location>
        <position position="108"/>
    </location>
    <ligand>
        <name>S-methyl-5'-thioadenosine</name>
        <dbReference type="ChEBI" id="CHEBI:17509"/>
    </ligand>
</feature>
<dbReference type="PROSITE" id="PS51006">
    <property type="entry name" value="PABS_2"/>
    <property type="match status" value="1"/>
</dbReference>
<keyword evidence="3 4" id="KW-0620">Polyamine biosynthesis</keyword>
<dbReference type="PANTHER" id="PTHR11558:SF11">
    <property type="entry name" value="SPERMIDINE SYNTHASE"/>
    <property type="match status" value="1"/>
</dbReference>
<feature type="active site" description="Proton acceptor" evidence="4 5">
    <location>
        <position position="157"/>
    </location>
</feature>
<keyword evidence="2 4" id="KW-0808">Transferase</keyword>
<comment type="subunit">
    <text evidence="4">Homodimer or homotetramer.</text>
</comment>
<dbReference type="HAMAP" id="MF_00198">
    <property type="entry name" value="Spermidine_synth"/>
    <property type="match status" value="1"/>
</dbReference>
<dbReference type="EMBL" id="JAGGLG010000036">
    <property type="protein sequence ID" value="MBP2019830.1"/>
    <property type="molecule type" value="Genomic_DNA"/>
</dbReference>
<evidence type="ECO:0000256" key="1">
    <source>
        <dbReference type="ARBA" id="ARBA00007867"/>
    </source>
</evidence>
<feature type="binding site" evidence="4">
    <location>
        <position position="33"/>
    </location>
    <ligand>
        <name>S-methyl-5'-thioadenosine</name>
        <dbReference type="ChEBI" id="CHEBI:17509"/>
    </ligand>
</feature>
<comment type="function">
    <text evidence="4">Catalyzes the irreversible transfer of a propylamine group from the amino donor S-adenosylmethioninamine (decarboxy-AdoMet) to putrescine (1,4-diaminobutane) to yield spermidine.</text>
</comment>
<reference evidence="9 10" key="1">
    <citation type="submission" date="2021-03" db="EMBL/GenBank/DDBJ databases">
        <title>Genomic Encyclopedia of Type Strains, Phase IV (KMG-IV): sequencing the most valuable type-strain genomes for metagenomic binning, comparative biology and taxonomic classification.</title>
        <authorList>
            <person name="Goeker M."/>
        </authorList>
    </citation>
    <scope>NUCLEOTIDE SEQUENCE [LARGE SCALE GENOMIC DNA]</scope>
    <source>
        <strain evidence="9 10">DSM 27138</strain>
    </source>
</reference>
<accession>A0ABS4JXW2</accession>
<dbReference type="CDD" id="cd02440">
    <property type="entry name" value="AdoMet_MTases"/>
    <property type="match status" value="1"/>
</dbReference>
<feature type="binding site" evidence="4">
    <location>
        <position position="64"/>
    </location>
    <ligand>
        <name>spermidine</name>
        <dbReference type="ChEBI" id="CHEBI:57834"/>
    </ligand>
</feature>
<dbReference type="InterPro" id="IPR029063">
    <property type="entry name" value="SAM-dependent_MTases_sf"/>
</dbReference>
<dbReference type="InterPro" id="IPR037163">
    <property type="entry name" value="Spermidine_synt_N_sf"/>
</dbReference>
<keyword evidence="4 7" id="KW-0745">Spermidine biosynthesis</keyword>
<dbReference type="InterPro" id="IPR035246">
    <property type="entry name" value="Spermidine_synt_N"/>
</dbReference>
<comment type="similarity">
    <text evidence="1 4 6">Belongs to the spermidine/spermine synthase family.</text>
</comment>
<dbReference type="Gene3D" id="2.30.140.10">
    <property type="entry name" value="Spermidine synthase, tetramerisation domain"/>
    <property type="match status" value="1"/>
</dbReference>
<evidence type="ECO:0000256" key="4">
    <source>
        <dbReference type="HAMAP-Rule" id="MF_00198"/>
    </source>
</evidence>
<dbReference type="EC" id="2.5.1.16" evidence="4"/>
<organism evidence="9 10">
    <name type="scientific">Symbiobacterium terraclitae</name>
    <dbReference type="NCBI Taxonomy" id="557451"/>
    <lineage>
        <taxon>Bacteria</taxon>
        <taxon>Bacillati</taxon>
        <taxon>Bacillota</taxon>
        <taxon>Clostridia</taxon>
        <taxon>Eubacteriales</taxon>
        <taxon>Symbiobacteriaceae</taxon>
        <taxon>Symbiobacterium</taxon>
    </lineage>
</organism>
<sequence>MNHGDWLIEEQTPSYRTQWRVRRVLHEEQTPFQHLQLVELEDFGRALVLDGAVQTTVGDEYIYHEMIAHVPLFTHPNPERVLVIGGGDGGTAREVARHPSVKGIDMVEIDRAVVDACRRHLPETACGLDHPKVNLVIGDGLAWVAGRSDAYDVILVDSSDPVGPAEGLFNRTFYENVYRALKPGGIFVAQVLSPFFHQKLIRDVYQVVASIFPITMPYLAVVPTYPSGLHCFMLGSKEHSPLRPGIGAPTWRTRWYTPEVHRAAFQLPPVVAELLQPAAAPEGAQRPVQAASTP</sequence>
<dbReference type="SUPFAM" id="SSF53335">
    <property type="entry name" value="S-adenosyl-L-methionine-dependent methyltransferases"/>
    <property type="match status" value="1"/>
</dbReference>
<evidence type="ECO:0000256" key="5">
    <source>
        <dbReference type="PROSITE-ProRule" id="PRU00354"/>
    </source>
</evidence>
<feature type="binding site" evidence="4">
    <location>
        <position position="164"/>
    </location>
    <ligand>
        <name>S-methyl-5'-thioadenosine</name>
        <dbReference type="ChEBI" id="CHEBI:17509"/>
    </ligand>
</feature>
<feature type="binding site" evidence="4">
    <location>
        <position position="88"/>
    </location>
    <ligand>
        <name>spermidine</name>
        <dbReference type="ChEBI" id="CHEBI:57834"/>
    </ligand>
</feature>
<dbReference type="NCBIfam" id="TIGR00417">
    <property type="entry name" value="speE"/>
    <property type="match status" value="1"/>
</dbReference>
<protein>
    <recommendedName>
        <fullName evidence="4">Polyamine aminopropyltransferase</fullName>
    </recommendedName>
    <alternativeName>
        <fullName evidence="4">Putrescine aminopropyltransferase</fullName>
        <shortName evidence="4">PAPT</shortName>
    </alternativeName>
    <alternativeName>
        <fullName evidence="4">Spermidine synthase</fullName>
        <shortName evidence="4">SPDS</shortName>
        <shortName evidence="4">SPDSY</shortName>
        <ecNumber evidence="4">2.5.1.16</ecNumber>
    </alternativeName>
</protein>
<dbReference type="GO" id="GO:0004766">
    <property type="term" value="F:spermidine synthase activity"/>
    <property type="evidence" value="ECO:0007669"/>
    <property type="project" value="UniProtKB-EC"/>
</dbReference>
<comment type="caution">
    <text evidence="9">The sequence shown here is derived from an EMBL/GenBank/DDBJ whole genome shotgun (WGS) entry which is preliminary data.</text>
</comment>
<dbReference type="Proteomes" id="UP001519289">
    <property type="component" value="Unassembled WGS sequence"/>
</dbReference>
<dbReference type="InterPro" id="IPR030374">
    <property type="entry name" value="PABS"/>
</dbReference>
<dbReference type="Pfam" id="PF01564">
    <property type="entry name" value="Spermine_synth"/>
    <property type="match status" value="1"/>
</dbReference>
<evidence type="ECO:0000256" key="7">
    <source>
        <dbReference type="RuleBase" id="RU003837"/>
    </source>
</evidence>
<comment type="pathway">
    <text evidence="4">Amine and polyamine biosynthesis; spermidine biosynthesis; spermidine from putrescine: step 1/1.</text>
</comment>
<feature type="domain" description="PABS" evidence="8">
    <location>
        <begin position="4"/>
        <end position="237"/>
    </location>
</feature>
<dbReference type="RefSeq" id="WP_209467932.1">
    <property type="nucleotide sequence ID" value="NZ_JAGGLG010000036.1"/>
</dbReference>
<gene>
    <name evidence="4" type="primary">speE</name>
    <name evidence="9" type="ORF">J2Z79_003272</name>
</gene>
<dbReference type="Gene3D" id="3.40.50.150">
    <property type="entry name" value="Vaccinia Virus protein VP39"/>
    <property type="match status" value="1"/>
</dbReference>
<dbReference type="PROSITE" id="PS01330">
    <property type="entry name" value="PABS_1"/>
    <property type="match status" value="1"/>
</dbReference>
<evidence type="ECO:0000313" key="10">
    <source>
        <dbReference type="Proteomes" id="UP001519289"/>
    </source>
</evidence>
<keyword evidence="10" id="KW-1185">Reference proteome</keyword>
<evidence type="ECO:0000313" key="9">
    <source>
        <dbReference type="EMBL" id="MBP2019830.1"/>
    </source>
</evidence>
<comment type="catalytic activity">
    <reaction evidence="4 7">
        <text>S-adenosyl 3-(methylsulfanyl)propylamine + putrescine = S-methyl-5'-thioadenosine + spermidine + H(+)</text>
        <dbReference type="Rhea" id="RHEA:12721"/>
        <dbReference type="ChEBI" id="CHEBI:15378"/>
        <dbReference type="ChEBI" id="CHEBI:17509"/>
        <dbReference type="ChEBI" id="CHEBI:57443"/>
        <dbReference type="ChEBI" id="CHEBI:57834"/>
        <dbReference type="ChEBI" id="CHEBI:326268"/>
        <dbReference type="EC" id="2.5.1.16"/>
    </reaction>
</comment>
<dbReference type="PANTHER" id="PTHR11558">
    <property type="entry name" value="SPERMIDINE/SPERMINE SYNTHASE"/>
    <property type="match status" value="1"/>
</dbReference>
<feature type="binding site" evidence="4">
    <location>
        <begin position="157"/>
        <end position="160"/>
    </location>
    <ligand>
        <name>spermidine</name>
        <dbReference type="ChEBI" id="CHEBI:57834"/>
    </ligand>
</feature>